<organism evidence="2 3">
    <name type="scientific">Smittium megazygosporum</name>
    <dbReference type="NCBI Taxonomy" id="133381"/>
    <lineage>
        <taxon>Eukaryota</taxon>
        <taxon>Fungi</taxon>
        <taxon>Fungi incertae sedis</taxon>
        <taxon>Zoopagomycota</taxon>
        <taxon>Kickxellomycotina</taxon>
        <taxon>Harpellomycetes</taxon>
        <taxon>Harpellales</taxon>
        <taxon>Legeriomycetaceae</taxon>
        <taxon>Smittium</taxon>
    </lineage>
</organism>
<feature type="compositionally biased region" description="Basic residues" evidence="1">
    <location>
        <begin position="1"/>
        <end position="12"/>
    </location>
</feature>
<protein>
    <submittedName>
        <fullName evidence="2">Uncharacterized protein</fullName>
    </submittedName>
</protein>
<evidence type="ECO:0000313" key="3">
    <source>
        <dbReference type="Proteomes" id="UP000245609"/>
    </source>
</evidence>
<feature type="compositionally biased region" description="Low complexity" evidence="1">
    <location>
        <begin position="87"/>
        <end position="100"/>
    </location>
</feature>
<name>A0A2T9ZKI4_9FUNG</name>
<evidence type="ECO:0000313" key="2">
    <source>
        <dbReference type="EMBL" id="PVV05126.1"/>
    </source>
</evidence>
<feature type="compositionally biased region" description="Polar residues" evidence="1">
    <location>
        <begin position="126"/>
        <end position="153"/>
    </location>
</feature>
<feature type="compositionally biased region" description="Basic and acidic residues" evidence="1">
    <location>
        <begin position="940"/>
        <end position="951"/>
    </location>
</feature>
<sequence length="951" mass="106096">MRSKPGGSKKKKDFSSRIPKKSVDWADRNKENQHPNDNPNLHAQKSNTSFKSQASPVQPDQPNSTFMVGSSQDVSSDERQDYTLGLSSWQTTTTNTATSSVDAQNLNNSSFLIDSESEHNIPDWDFTSQNSIDSNQIQTHSQQVNSSFRSNPDSVSPKSSQQHSSSNNFSSSGALSFSHEPIPKIKPKKDSFDVLTSSSKQANSPLLNLAANAPSLDVKKQKRSTDYSDPEKVEINDSVSFQLIDSSDPPADLPEINSINPKDLRKDTISTLNSHPQIPESTNTISISANPFPSHKPTSLLEKDTFNKNYSQNIASLDLVNSPSKVIPVQDNQRAKYTSTIHRSLQLQRQLVQQQDLIDSVQDQLSNIYNRINYLTGTNSKYVATVAASLLTSLSPYRKPSLASSDMFYTWTSITDKPFESSVLRTAYLSKNLYPNSADVSVYSESSRNDDPYSSDTENRFGQNQDSTDVSLVEDKLWDSLMPPDEDINDSTLNNSQKSAELKDNSEFYPWFKLPSSVDKYAYYCSKRTNIVSDTFCNEILLDLSEQNFEKLKQPKLTSLLSSNFPNSKQIVQQVKSRLEFITKSAHTYGGWSDKYPKIETQNELQALRTKKLLSSTIKPKFDQRLVPSHLDVLTNAKAELRLASRTAATAARVKVAPPPRLVTNSVATLETWKGRRVPGLLNLEMYTGSTNLPAILSVSLASSQDYYTYDKQSDNSKNIRHTDQTSRNFQTAKTNSFKGIPIEFLQIKKRDIPIQHRRILSYYSSPLEPGNNYAASSNLSSGSKYNKQVDNTTLSNKTVEIDISMSPNRLVSISQSFIDQYLRVVGRQNVDPLLSQSVTSTFDTPLAIPASEKSNSTAELLSLSFESVSIGTAITHPNNKQNLISPTSAISSESLDRQNPQDSYIESQRKPTRLHTSQTNAKNYALKRQTGIFKPRAVSKSEKNPKKIPS</sequence>
<feature type="compositionally biased region" description="Polar residues" evidence="1">
    <location>
        <begin position="892"/>
        <end position="907"/>
    </location>
</feature>
<feature type="region of interest" description="Disordered" evidence="1">
    <location>
        <begin position="1"/>
        <end position="104"/>
    </location>
</feature>
<reference evidence="2 3" key="1">
    <citation type="journal article" date="2018" name="MBio">
        <title>Comparative Genomics Reveals the Core Gene Toolbox for the Fungus-Insect Symbiosis.</title>
        <authorList>
            <person name="Wang Y."/>
            <person name="Stata M."/>
            <person name="Wang W."/>
            <person name="Stajich J.E."/>
            <person name="White M.M."/>
            <person name="Moncalvo J.M."/>
        </authorList>
    </citation>
    <scope>NUCLEOTIDE SEQUENCE [LARGE SCALE GENOMIC DNA]</scope>
    <source>
        <strain evidence="2 3">SC-DP-2</strain>
    </source>
</reference>
<evidence type="ECO:0000256" key="1">
    <source>
        <dbReference type="SAM" id="MobiDB-lite"/>
    </source>
</evidence>
<feature type="compositionally biased region" description="Basic and acidic residues" evidence="1">
    <location>
        <begin position="21"/>
        <end position="34"/>
    </location>
</feature>
<gene>
    <name evidence="2" type="ORF">BB560_000357</name>
</gene>
<feature type="compositionally biased region" description="Low complexity" evidence="1">
    <location>
        <begin position="154"/>
        <end position="178"/>
    </location>
</feature>
<feature type="region of interest" description="Disordered" evidence="1">
    <location>
        <begin position="442"/>
        <end position="468"/>
    </location>
</feature>
<dbReference type="AlphaFoldDB" id="A0A2T9ZKI4"/>
<dbReference type="Proteomes" id="UP000245609">
    <property type="component" value="Unassembled WGS sequence"/>
</dbReference>
<dbReference type="OrthoDB" id="5574788at2759"/>
<keyword evidence="3" id="KW-1185">Reference proteome</keyword>
<accession>A0A2T9ZKI4</accession>
<feature type="region of interest" description="Disordered" evidence="1">
    <location>
        <begin position="892"/>
        <end position="951"/>
    </location>
</feature>
<dbReference type="EMBL" id="MBFS01000037">
    <property type="protein sequence ID" value="PVV05126.1"/>
    <property type="molecule type" value="Genomic_DNA"/>
</dbReference>
<proteinExistence type="predicted"/>
<feature type="region of interest" description="Disordered" evidence="1">
    <location>
        <begin position="120"/>
        <end position="183"/>
    </location>
</feature>
<feature type="compositionally biased region" description="Polar residues" evidence="1">
    <location>
        <begin position="35"/>
        <end position="74"/>
    </location>
</feature>
<comment type="caution">
    <text evidence="2">The sequence shown here is derived from an EMBL/GenBank/DDBJ whole genome shotgun (WGS) entry which is preliminary data.</text>
</comment>